<feature type="transmembrane region" description="Helical" evidence="2">
    <location>
        <begin position="261"/>
        <end position="278"/>
    </location>
</feature>
<evidence type="ECO:0000313" key="3">
    <source>
        <dbReference type="EMBL" id="RVD90191.1"/>
    </source>
</evidence>
<sequence length="369" mass="42598">MKQLLSDTEPEPDSSQATSIIFTPVASDSDFDELLESESLGDRSTTSTVPTQNSQRSQRWNMSMSQKSISSSASQHHADIEKIRATMLEKRNLGEKEHNRRALVRIKILILACTGISILWTLYIMGSLDSTSFYRCGLFSEEPVWNIALRKSSIPRDRSLPCPTNPSLRILKKGKLLSDALFPNYYPASDTNVWMGGRDRMRWPEYPILTWLFYIVNFRDFMSWGCHIFAIIVIFDAVFLRNIAQALGIKWIIHKFTLRDLYFVPVVGFFVAIPWEYIVPYYLFGIGGMIDNNDRRDISYGLQYLVISWIPLWTATAKWRSTSLIRRVLWRVYSLFCAVWFGLIVYINIFGGNKVEVKMFEMDNGGLKN</sequence>
<feature type="region of interest" description="Disordered" evidence="1">
    <location>
        <begin position="1"/>
        <end position="77"/>
    </location>
</feature>
<keyword evidence="2" id="KW-1133">Transmembrane helix</keyword>
<comment type="caution">
    <text evidence="3">The sequence shown here is derived from an EMBL/GenBank/DDBJ whole genome shotgun (WGS) entry which is preliminary data.</text>
</comment>
<dbReference type="OrthoDB" id="5405348at2759"/>
<feature type="compositionally biased region" description="Low complexity" evidence="1">
    <location>
        <begin position="62"/>
        <end position="75"/>
    </location>
</feature>
<dbReference type="RefSeq" id="XP_067495735.1">
    <property type="nucleotide sequence ID" value="XM_067629745.1"/>
</dbReference>
<proteinExistence type="predicted"/>
<feature type="transmembrane region" description="Helical" evidence="2">
    <location>
        <begin position="328"/>
        <end position="349"/>
    </location>
</feature>
<protein>
    <submittedName>
        <fullName evidence="3">Uncharacterized protein</fullName>
    </submittedName>
</protein>
<dbReference type="VEuPathDB" id="FungiDB:DFL_001167"/>
<dbReference type="AlphaFoldDB" id="A0A437AGD3"/>
<evidence type="ECO:0000313" key="4">
    <source>
        <dbReference type="Proteomes" id="UP000283090"/>
    </source>
</evidence>
<feature type="transmembrane region" description="Helical" evidence="2">
    <location>
        <begin position="298"/>
        <end position="316"/>
    </location>
</feature>
<keyword evidence="4" id="KW-1185">Reference proteome</keyword>
<keyword evidence="2" id="KW-0812">Transmembrane</keyword>
<dbReference type="Proteomes" id="UP000283090">
    <property type="component" value="Unassembled WGS sequence"/>
</dbReference>
<dbReference type="GeneID" id="93583478"/>
<evidence type="ECO:0000256" key="1">
    <source>
        <dbReference type="SAM" id="MobiDB-lite"/>
    </source>
</evidence>
<gene>
    <name evidence="3" type="ORF">DFL_001167</name>
</gene>
<keyword evidence="2" id="KW-0472">Membrane</keyword>
<feature type="compositionally biased region" description="Polar residues" evidence="1">
    <location>
        <begin position="42"/>
        <end position="61"/>
    </location>
</feature>
<organism evidence="3 4">
    <name type="scientific">Arthrobotrys flagrans</name>
    <name type="common">Nematode-trapping fungus</name>
    <name type="synonym">Trichothecium flagrans</name>
    <dbReference type="NCBI Taxonomy" id="97331"/>
    <lineage>
        <taxon>Eukaryota</taxon>
        <taxon>Fungi</taxon>
        <taxon>Dikarya</taxon>
        <taxon>Ascomycota</taxon>
        <taxon>Pezizomycotina</taxon>
        <taxon>Orbiliomycetes</taxon>
        <taxon>Orbiliales</taxon>
        <taxon>Orbiliaceae</taxon>
        <taxon>Arthrobotrys</taxon>
    </lineage>
</organism>
<reference evidence="3 4" key="1">
    <citation type="submission" date="2019-01" db="EMBL/GenBank/DDBJ databases">
        <title>Intercellular communication is required for trap formation in the nematode-trapping fungus Duddingtonia flagrans.</title>
        <authorList>
            <person name="Youssar L."/>
            <person name="Wernet V."/>
            <person name="Hensel N."/>
            <person name="Hildebrandt H.-G."/>
            <person name="Fischer R."/>
        </authorList>
    </citation>
    <scope>NUCLEOTIDE SEQUENCE [LARGE SCALE GENOMIC DNA]</scope>
    <source>
        <strain evidence="3 4">CBS H-5679</strain>
    </source>
</reference>
<feature type="transmembrane region" description="Helical" evidence="2">
    <location>
        <begin position="221"/>
        <end position="240"/>
    </location>
</feature>
<accession>A0A437AGD3</accession>
<dbReference type="EMBL" id="SAEB01000001">
    <property type="protein sequence ID" value="RVD90191.1"/>
    <property type="molecule type" value="Genomic_DNA"/>
</dbReference>
<feature type="transmembrane region" description="Helical" evidence="2">
    <location>
        <begin position="106"/>
        <end position="125"/>
    </location>
</feature>
<evidence type="ECO:0000256" key="2">
    <source>
        <dbReference type="SAM" id="Phobius"/>
    </source>
</evidence>
<name>A0A437AGD3_ARTFL</name>